<evidence type="ECO:0000313" key="13">
    <source>
        <dbReference type="EMBL" id="WOK94054.1"/>
    </source>
</evidence>
<name>A0AAQ3JPT8_9LILI</name>
<keyword evidence="14" id="KW-1185">Reference proteome</keyword>
<dbReference type="Proteomes" id="UP001327560">
    <property type="component" value="Chromosome 1"/>
</dbReference>
<evidence type="ECO:0000313" key="14">
    <source>
        <dbReference type="Proteomes" id="UP001327560"/>
    </source>
</evidence>
<dbReference type="GO" id="GO:0016758">
    <property type="term" value="F:hexosyltransferase activity"/>
    <property type="evidence" value="ECO:0007669"/>
    <property type="project" value="InterPro"/>
</dbReference>
<comment type="pathway">
    <text evidence="3">Protein modification; protein glycosylation.</text>
</comment>
<dbReference type="Pfam" id="PF01762">
    <property type="entry name" value="Galactosyl_T"/>
    <property type="match status" value="1"/>
</dbReference>
<evidence type="ECO:0000256" key="4">
    <source>
        <dbReference type="ARBA" id="ARBA00008661"/>
    </source>
</evidence>
<evidence type="ECO:0000256" key="12">
    <source>
        <dbReference type="ARBA" id="ARBA00023211"/>
    </source>
</evidence>
<evidence type="ECO:0000256" key="7">
    <source>
        <dbReference type="ARBA" id="ARBA00022692"/>
    </source>
</evidence>
<keyword evidence="10" id="KW-0333">Golgi apparatus</keyword>
<protein>
    <recommendedName>
        <fullName evidence="15">Hexosyltransferase</fullName>
    </recommendedName>
</protein>
<dbReference type="Gene3D" id="3.90.550.50">
    <property type="match status" value="1"/>
</dbReference>
<evidence type="ECO:0000256" key="5">
    <source>
        <dbReference type="ARBA" id="ARBA00022676"/>
    </source>
</evidence>
<evidence type="ECO:0000256" key="9">
    <source>
        <dbReference type="ARBA" id="ARBA00022989"/>
    </source>
</evidence>
<dbReference type="AlphaFoldDB" id="A0AAQ3JPT8"/>
<organism evidence="13 14">
    <name type="scientific">Canna indica</name>
    <name type="common">Indian-shot</name>
    <dbReference type="NCBI Taxonomy" id="4628"/>
    <lineage>
        <taxon>Eukaryota</taxon>
        <taxon>Viridiplantae</taxon>
        <taxon>Streptophyta</taxon>
        <taxon>Embryophyta</taxon>
        <taxon>Tracheophyta</taxon>
        <taxon>Spermatophyta</taxon>
        <taxon>Magnoliopsida</taxon>
        <taxon>Liliopsida</taxon>
        <taxon>Zingiberales</taxon>
        <taxon>Cannaceae</taxon>
        <taxon>Canna</taxon>
    </lineage>
</organism>
<keyword evidence="12" id="KW-0464">Manganese</keyword>
<evidence type="ECO:0000256" key="6">
    <source>
        <dbReference type="ARBA" id="ARBA00022679"/>
    </source>
</evidence>
<keyword evidence="7" id="KW-0812">Transmembrane</keyword>
<comment type="cofactor">
    <cofactor evidence="1">
        <name>Mn(2+)</name>
        <dbReference type="ChEBI" id="CHEBI:29035"/>
    </cofactor>
</comment>
<keyword evidence="5" id="KW-0328">Glycosyltransferase</keyword>
<evidence type="ECO:0000256" key="10">
    <source>
        <dbReference type="ARBA" id="ARBA00023034"/>
    </source>
</evidence>
<accession>A0AAQ3JPT8</accession>
<comment type="subcellular location">
    <subcellularLocation>
        <location evidence="2">Golgi apparatus membrane</location>
        <topology evidence="2">Single-pass type II membrane protein</topology>
    </subcellularLocation>
</comment>
<dbReference type="GO" id="GO:0000139">
    <property type="term" value="C:Golgi membrane"/>
    <property type="evidence" value="ECO:0007669"/>
    <property type="project" value="UniProtKB-SubCell"/>
</dbReference>
<keyword evidence="9" id="KW-1133">Transmembrane helix</keyword>
<evidence type="ECO:0000256" key="3">
    <source>
        <dbReference type="ARBA" id="ARBA00004922"/>
    </source>
</evidence>
<dbReference type="EMBL" id="CP136890">
    <property type="protein sequence ID" value="WOK94054.1"/>
    <property type="molecule type" value="Genomic_DNA"/>
</dbReference>
<evidence type="ECO:0000256" key="11">
    <source>
        <dbReference type="ARBA" id="ARBA00023136"/>
    </source>
</evidence>
<dbReference type="InterPro" id="IPR002659">
    <property type="entry name" value="Glyco_trans_31"/>
</dbReference>
<comment type="similarity">
    <text evidence="4">Belongs to the glycosyltransferase 31 family.</text>
</comment>
<evidence type="ECO:0000256" key="1">
    <source>
        <dbReference type="ARBA" id="ARBA00001936"/>
    </source>
</evidence>
<keyword evidence="11" id="KW-0472">Membrane</keyword>
<gene>
    <name evidence="13" type="ORF">Cni_G02756</name>
</gene>
<keyword evidence="6" id="KW-0808">Transferase</keyword>
<evidence type="ECO:0000256" key="8">
    <source>
        <dbReference type="ARBA" id="ARBA00022968"/>
    </source>
</evidence>
<keyword evidence="8" id="KW-0735">Signal-anchor</keyword>
<evidence type="ECO:0000256" key="2">
    <source>
        <dbReference type="ARBA" id="ARBA00004323"/>
    </source>
</evidence>
<evidence type="ECO:0008006" key="15">
    <source>
        <dbReference type="Google" id="ProtNLM"/>
    </source>
</evidence>
<reference evidence="13 14" key="1">
    <citation type="submission" date="2023-10" db="EMBL/GenBank/DDBJ databases">
        <title>Chromosome-scale genome assembly provides insights into flower coloration mechanisms of Canna indica.</title>
        <authorList>
            <person name="Li C."/>
        </authorList>
    </citation>
    <scope>NUCLEOTIDE SEQUENCE [LARGE SCALE GENOMIC DNA]</scope>
    <source>
        <tissue evidence="13">Flower</tissue>
    </source>
</reference>
<proteinExistence type="inferred from homology"/>
<sequence>MFWRRSISDSSSATSPRRSSAVEILLYHDIIILNCTENMDKGKMYTYLSSVSHLFDASPYDYVMKADDDTYFQLHNLAESLRKMPREDVYLEAKTTDNDERHL</sequence>